<reference evidence="5 6" key="1">
    <citation type="journal article" date="2017" name="Curr. Biol.">
        <title>Genome architecture and evolution of a unichromosomal asexual nematode.</title>
        <authorList>
            <person name="Fradin H."/>
            <person name="Zegar C."/>
            <person name="Gutwein M."/>
            <person name="Lucas J."/>
            <person name="Kovtun M."/>
            <person name="Corcoran D."/>
            <person name="Baugh L.R."/>
            <person name="Kiontke K."/>
            <person name="Gunsalus K."/>
            <person name="Fitch D.H."/>
            <person name="Piano F."/>
        </authorList>
    </citation>
    <scope>NUCLEOTIDE SEQUENCE [LARGE SCALE GENOMIC DNA]</scope>
    <source>
        <strain evidence="5">PF1309</strain>
    </source>
</reference>
<dbReference type="SMART" id="SM00042">
    <property type="entry name" value="CUB"/>
    <property type="match status" value="2"/>
</dbReference>
<sequence length="208" mass="23797">MNVGNRHKCVESLLEHSASNMQKARSIAYFNNIDCRYQINAPAGHYIGIYFQPFLIEDKNDFVSIYDGPEIDESKLIAKFDTTDADTQAQSTGNQMTIWFHSNHANVDKGCANYPNHYDSFTNQLYTVRVNPGSRVKTTVVDFETEENFDNLLIYEGMVQEPQFLVANLSGTRGVKWDHTFAGDSFSMKFASTRNVQYKGWKMSWTQV</sequence>
<evidence type="ECO:0000256" key="3">
    <source>
        <dbReference type="PROSITE-ProRule" id="PRU00059"/>
    </source>
</evidence>
<dbReference type="InterPro" id="IPR000859">
    <property type="entry name" value="CUB_dom"/>
</dbReference>
<keyword evidence="6" id="KW-1185">Reference proteome</keyword>
<dbReference type="STRING" id="2018661.A0A2A2J260"/>
<dbReference type="CDD" id="cd00041">
    <property type="entry name" value="CUB"/>
    <property type="match status" value="2"/>
</dbReference>
<keyword evidence="2" id="KW-1015">Disulfide bond</keyword>
<feature type="domain" description="CUB" evidence="4">
    <location>
        <begin position="9"/>
        <end position="128"/>
    </location>
</feature>
<evidence type="ECO:0000259" key="4">
    <source>
        <dbReference type="PROSITE" id="PS01180"/>
    </source>
</evidence>
<dbReference type="PANTHER" id="PTHR24251">
    <property type="entry name" value="OVOCHYMASE-RELATED"/>
    <property type="match status" value="1"/>
</dbReference>
<dbReference type="AlphaFoldDB" id="A0A2A2J260"/>
<dbReference type="SUPFAM" id="SSF49854">
    <property type="entry name" value="Spermadhesin, CUB domain"/>
    <property type="match status" value="2"/>
</dbReference>
<dbReference type="Gene3D" id="2.60.120.290">
    <property type="entry name" value="Spermadhesin, CUB domain"/>
    <property type="match status" value="2"/>
</dbReference>
<evidence type="ECO:0000313" key="5">
    <source>
        <dbReference type="EMBL" id="PAV55707.1"/>
    </source>
</evidence>
<accession>A0A2A2J260</accession>
<dbReference type="EMBL" id="LIAE01010756">
    <property type="protein sequence ID" value="PAV55707.1"/>
    <property type="molecule type" value="Genomic_DNA"/>
</dbReference>
<dbReference type="InterPro" id="IPR035914">
    <property type="entry name" value="Sperma_CUB_dom_sf"/>
</dbReference>
<evidence type="ECO:0000256" key="1">
    <source>
        <dbReference type="ARBA" id="ARBA00022737"/>
    </source>
</evidence>
<proteinExistence type="predicted"/>
<dbReference type="Proteomes" id="UP000218231">
    <property type="component" value="Unassembled WGS sequence"/>
</dbReference>
<keyword evidence="1" id="KW-0677">Repeat</keyword>
<organism evidence="5 6">
    <name type="scientific">Diploscapter pachys</name>
    <dbReference type="NCBI Taxonomy" id="2018661"/>
    <lineage>
        <taxon>Eukaryota</taxon>
        <taxon>Metazoa</taxon>
        <taxon>Ecdysozoa</taxon>
        <taxon>Nematoda</taxon>
        <taxon>Chromadorea</taxon>
        <taxon>Rhabditida</taxon>
        <taxon>Rhabditina</taxon>
        <taxon>Rhabditomorpha</taxon>
        <taxon>Rhabditoidea</taxon>
        <taxon>Rhabditidae</taxon>
        <taxon>Diploscapter</taxon>
    </lineage>
</organism>
<evidence type="ECO:0000313" key="6">
    <source>
        <dbReference type="Proteomes" id="UP000218231"/>
    </source>
</evidence>
<name>A0A2A2J260_9BILA</name>
<protein>
    <recommendedName>
        <fullName evidence="4">CUB domain-containing protein</fullName>
    </recommendedName>
</protein>
<gene>
    <name evidence="5" type="ORF">WR25_22256</name>
</gene>
<comment type="caution">
    <text evidence="5">The sequence shown here is derived from an EMBL/GenBank/DDBJ whole genome shotgun (WGS) entry which is preliminary data.</text>
</comment>
<evidence type="ECO:0000256" key="2">
    <source>
        <dbReference type="ARBA" id="ARBA00023157"/>
    </source>
</evidence>
<dbReference type="PROSITE" id="PS01180">
    <property type="entry name" value="CUB"/>
    <property type="match status" value="1"/>
</dbReference>
<comment type="caution">
    <text evidence="3">Lacks conserved residue(s) required for the propagation of feature annotation.</text>
</comment>
<dbReference type="OrthoDB" id="6365689at2759"/>
<dbReference type="Pfam" id="PF00431">
    <property type="entry name" value="CUB"/>
    <property type="match status" value="2"/>
</dbReference>